<dbReference type="EMBL" id="CM042016">
    <property type="protein sequence ID" value="KAI3698942.1"/>
    <property type="molecule type" value="Genomic_DNA"/>
</dbReference>
<proteinExistence type="predicted"/>
<dbReference type="Proteomes" id="UP001055811">
    <property type="component" value="Linkage Group LG08"/>
</dbReference>
<gene>
    <name evidence="1" type="ORF">L2E82_42874</name>
</gene>
<protein>
    <submittedName>
        <fullName evidence="1">Uncharacterized protein</fullName>
    </submittedName>
</protein>
<reference evidence="1 2" key="2">
    <citation type="journal article" date="2022" name="Mol. Ecol. Resour.">
        <title>The genomes of chicory, endive, great burdock and yacon provide insights into Asteraceae paleo-polyploidization history and plant inulin production.</title>
        <authorList>
            <person name="Fan W."/>
            <person name="Wang S."/>
            <person name="Wang H."/>
            <person name="Wang A."/>
            <person name="Jiang F."/>
            <person name="Liu H."/>
            <person name="Zhao H."/>
            <person name="Xu D."/>
            <person name="Zhang Y."/>
        </authorList>
    </citation>
    <scope>NUCLEOTIDE SEQUENCE [LARGE SCALE GENOMIC DNA]</scope>
    <source>
        <strain evidence="2">cv. Punajuju</strain>
        <tissue evidence="1">Leaves</tissue>
    </source>
</reference>
<reference evidence="2" key="1">
    <citation type="journal article" date="2022" name="Mol. Ecol. Resour.">
        <title>The genomes of chicory, endive, great burdock and yacon provide insights into Asteraceae palaeo-polyploidization history and plant inulin production.</title>
        <authorList>
            <person name="Fan W."/>
            <person name="Wang S."/>
            <person name="Wang H."/>
            <person name="Wang A."/>
            <person name="Jiang F."/>
            <person name="Liu H."/>
            <person name="Zhao H."/>
            <person name="Xu D."/>
            <person name="Zhang Y."/>
        </authorList>
    </citation>
    <scope>NUCLEOTIDE SEQUENCE [LARGE SCALE GENOMIC DNA]</scope>
    <source>
        <strain evidence="2">cv. Punajuju</strain>
    </source>
</reference>
<comment type="caution">
    <text evidence="1">The sequence shown here is derived from an EMBL/GenBank/DDBJ whole genome shotgun (WGS) entry which is preliminary data.</text>
</comment>
<name>A0ACB8ZMA5_CICIN</name>
<sequence length="112" mass="12945">MIRKKASENLVHRQWKTVNPESGEVDMESEIAMVMNGEDAMDAVKVVLGPHSSYGYRCVCRKFHLKEGSHGSWTRRLLRARNRRINMIRTQAGLTIVLPVKENQHDMDMRIP</sequence>
<evidence type="ECO:0000313" key="1">
    <source>
        <dbReference type="EMBL" id="KAI3698942.1"/>
    </source>
</evidence>
<evidence type="ECO:0000313" key="2">
    <source>
        <dbReference type="Proteomes" id="UP001055811"/>
    </source>
</evidence>
<organism evidence="1 2">
    <name type="scientific">Cichorium intybus</name>
    <name type="common">Chicory</name>
    <dbReference type="NCBI Taxonomy" id="13427"/>
    <lineage>
        <taxon>Eukaryota</taxon>
        <taxon>Viridiplantae</taxon>
        <taxon>Streptophyta</taxon>
        <taxon>Embryophyta</taxon>
        <taxon>Tracheophyta</taxon>
        <taxon>Spermatophyta</taxon>
        <taxon>Magnoliopsida</taxon>
        <taxon>eudicotyledons</taxon>
        <taxon>Gunneridae</taxon>
        <taxon>Pentapetalae</taxon>
        <taxon>asterids</taxon>
        <taxon>campanulids</taxon>
        <taxon>Asterales</taxon>
        <taxon>Asteraceae</taxon>
        <taxon>Cichorioideae</taxon>
        <taxon>Cichorieae</taxon>
        <taxon>Cichoriinae</taxon>
        <taxon>Cichorium</taxon>
    </lineage>
</organism>
<keyword evidence="2" id="KW-1185">Reference proteome</keyword>
<accession>A0ACB8ZMA5</accession>